<accession>A0A6A5U180</accession>
<protein>
    <submittedName>
        <fullName evidence="2">Uncharacterized protein</fullName>
    </submittedName>
</protein>
<feature type="compositionally biased region" description="Basic and acidic residues" evidence="1">
    <location>
        <begin position="534"/>
        <end position="544"/>
    </location>
</feature>
<dbReference type="OrthoDB" id="3796016at2759"/>
<proteinExistence type="predicted"/>
<organism evidence="2 3">
    <name type="scientific">Byssothecium circinans</name>
    <dbReference type="NCBI Taxonomy" id="147558"/>
    <lineage>
        <taxon>Eukaryota</taxon>
        <taxon>Fungi</taxon>
        <taxon>Dikarya</taxon>
        <taxon>Ascomycota</taxon>
        <taxon>Pezizomycotina</taxon>
        <taxon>Dothideomycetes</taxon>
        <taxon>Pleosporomycetidae</taxon>
        <taxon>Pleosporales</taxon>
        <taxon>Massarineae</taxon>
        <taxon>Massarinaceae</taxon>
        <taxon>Byssothecium</taxon>
    </lineage>
</organism>
<evidence type="ECO:0000256" key="1">
    <source>
        <dbReference type="SAM" id="MobiDB-lite"/>
    </source>
</evidence>
<evidence type="ECO:0000313" key="3">
    <source>
        <dbReference type="Proteomes" id="UP000800035"/>
    </source>
</evidence>
<dbReference type="Proteomes" id="UP000800035">
    <property type="component" value="Unassembled WGS sequence"/>
</dbReference>
<feature type="region of interest" description="Disordered" evidence="1">
    <location>
        <begin position="530"/>
        <end position="550"/>
    </location>
</feature>
<evidence type="ECO:0000313" key="2">
    <source>
        <dbReference type="EMBL" id="KAF1956766.1"/>
    </source>
</evidence>
<gene>
    <name evidence="2" type="ORF">CC80DRAFT_548261</name>
</gene>
<keyword evidence="3" id="KW-1185">Reference proteome</keyword>
<feature type="compositionally biased region" description="Basic and acidic residues" evidence="1">
    <location>
        <begin position="412"/>
        <end position="441"/>
    </location>
</feature>
<feature type="region of interest" description="Disordered" evidence="1">
    <location>
        <begin position="1"/>
        <end position="25"/>
    </location>
</feature>
<dbReference type="AlphaFoldDB" id="A0A6A5U180"/>
<name>A0A6A5U180_9PLEO</name>
<sequence>MTSKSRPSSSLTTTTPFPPQTPSTIATPPLLSIQLPFVLLGNKKEVNPSTDAERLTIIHETFSKLRPNFLLKVWQGSEFQEDDGVTRILRHDKDRLLAKEALEKRRRAWSDEQEKKWKTLEQSGAWILRLTPTSPNPNPNPNHSSAIGIIHPHHADDAHFTAREDRALGNRAWKCGFMLQRGGVVVENVDDKKSAAWRSFAWEVDAVFDVLQHMDKFVHPDLGRLFRVVGCRRGWGRMGFRLGTPAGKDSGEGVGVGWDEDTVANLFILLSGCERELLSLSTPDLLISHWPLSNFLAKREVRRLKLEKEELIRGVVEGVGKGRKERWGKVKGEWLEKLEFADKKARFREDVLRVRREWWEDVGEIVMGEGEGAGDGVGGLVRDVRRWERRGQRLCMGFYIDENEDEDEDEEKDGKAKTKAQEEREGNDHQDKEEAEKEPKPFPHIHTITLPLPPKHSLNPTHVLAHISLISHILLFATSHSPSFIYDRVKRMRETSALGDETPVETLDKVCRAIDVDEETYNTLISALPSLDGQDDKDKDRDGINETADESSTAVGKDIWIFNPMLRFLEKERRKEREFMRGFVERYEQAGGFLVLRRMRLLAIMEYDEAVERERERVGVEERGWEEVVRWVDGVRERGG</sequence>
<feature type="compositionally biased region" description="Low complexity" evidence="1">
    <location>
        <begin position="1"/>
        <end position="15"/>
    </location>
</feature>
<dbReference type="EMBL" id="ML976991">
    <property type="protein sequence ID" value="KAF1956766.1"/>
    <property type="molecule type" value="Genomic_DNA"/>
</dbReference>
<feature type="region of interest" description="Disordered" evidence="1">
    <location>
        <begin position="404"/>
        <end position="443"/>
    </location>
</feature>
<reference evidence="2" key="1">
    <citation type="journal article" date="2020" name="Stud. Mycol.">
        <title>101 Dothideomycetes genomes: a test case for predicting lifestyles and emergence of pathogens.</title>
        <authorList>
            <person name="Haridas S."/>
            <person name="Albert R."/>
            <person name="Binder M."/>
            <person name="Bloem J."/>
            <person name="Labutti K."/>
            <person name="Salamov A."/>
            <person name="Andreopoulos B."/>
            <person name="Baker S."/>
            <person name="Barry K."/>
            <person name="Bills G."/>
            <person name="Bluhm B."/>
            <person name="Cannon C."/>
            <person name="Castanera R."/>
            <person name="Culley D."/>
            <person name="Daum C."/>
            <person name="Ezra D."/>
            <person name="Gonzalez J."/>
            <person name="Henrissat B."/>
            <person name="Kuo A."/>
            <person name="Liang C."/>
            <person name="Lipzen A."/>
            <person name="Lutzoni F."/>
            <person name="Magnuson J."/>
            <person name="Mondo S."/>
            <person name="Nolan M."/>
            <person name="Ohm R."/>
            <person name="Pangilinan J."/>
            <person name="Park H.-J."/>
            <person name="Ramirez L."/>
            <person name="Alfaro M."/>
            <person name="Sun H."/>
            <person name="Tritt A."/>
            <person name="Yoshinaga Y."/>
            <person name="Zwiers L.-H."/>
            <person name="Turgeon B."/>
            <person name="Goodwin S."/>
            <person name="Spatafora J."/>
            <person name="Crous P."/>
            <person name="Grigoriev I."/>
        </authorList>
    </citation>
    <scope>NUCLEOTIDE SEQUENCE</scope>
    <source>
        <strain evidence="2">CBS 675.92</strain>
    </source>
</reference>